<dbReference type="Proteomes" id="UP000029999">
    <property type="component" value="Unassembled WGS sequence"/>
</dbReference>
<reference evidence="2 3" key="1">
    <citation type="submission" date="2014-09" db="EMBL/GenBank/DDBJ databases">
        <authorList>
            <person name="Grob C."/>
            <person name="Taubert M."/>
            <person name="Howat A.M."/>
            <person name="Burns O.J."/>
            <person name="Dixon J.L."/>
            <person name="Chen Y."/>
            <person name="Murrell J.C."/>
        </authorList>
    </citation>
    <scope>NUCLEOTIDE SEQUENCE [LARGE SCALE GENOMIC DNA]</scope>
    <source>
        <strain evidence="2">L4</strain>
    </source>
</reference>
<comment type="caution">
    <text evidence="2">The sequence shown here is derived from an EMBL/GenBank/DDBJ whole genome shotgun (WGS) entry which is preliminary data.</text>
</comment>
<accession>A0A0A0BHJ4</accession>
<dbReference type="AlphaFoldDB" id="A0A0A0BHJ4"/>
<dbReference type="SUPFAM" id="SSF48452">
    <property type="entry name" value="TPR-like"/>
    <property type="match status" value="1"/>
</dbReference>
<dbReference type="InterPro" id="IPR011990">
    <property type="entry name" value="TPR-like_helical_dom_sf"/>
</dbReference>
<dbReference type="RefSeq" id="WP_036311460.1">
    <property type="nucleotide sequence ID" value="NZ_JRQD01000001.1"/>
</dbReference>
<gene>
    <name evidence="2" type="primary">mxaK</name>
    <name evidence="2" type="ORF">LP43_0426</name>
</gene>
<dbReference type="STRING" id="392484.LP43_0426"/>
<evidence type="ECO:0000313" key="3">
    <source>
        <dbReference type="Proteomes" id="UP000029999"/>
    </source>
</evidence>
<dbReference type="Gene3D" id="1.25.40.10">
    <property type="entry name" value="Tetratricopeptide repeat domain"/>
    <property type="match status" value="1"/>
</dbReference>
<feature type="compositionally biased region" description="Acidic residues" evidence="1">
    <location>
        <begin position="166"/>
        <end position="175"/>
    </location>
</feature>
<organism evidence="2 3">
    <name type="scientific">Methylophaga thiooxydans</name>
    <dbReference type="NCBI Taxonomy" id="392484"/>
    <lineage>
        <taxon>Bacteria</taxon>
        <taxon>Pseudomonadati</taxon>
        <taxon>Pseudomonadota</taxon>
        <taxon>Gammaproteobacteria</taxon>
        <taxon>Thiotrichales</taxon>
        <taxon>Piscirickettsiaceae</taxon>
        <taxon>Methylophaga</taxon>
    </lineage>
</organism>
<name>A0A0A0BHJ4_9GAMM</name>
<protein>
    <submittedName>
        <fullName evidence="2">MxaK protein</fullName>
    </submittedName>
</protein>
<proteinExistence type="predicted"/>
<evidence type="ECO:0000256" key="1">
    <source>
        <dbReference type="SAM" id="MobiDB-lite"/>
    </source>
</evidence>
<dbReference type="EMBL" id="JRQD01000001">
    <property type="protein sequence ID" value="KGM08003.1"/>
    <property type="molecule type" value="Genomic_DNA"/>
</dbReference>
<feature type="region of interest" description="Disordered" evidence="1">
    <location>
        <begin position="165"/>
        <end position="189"/>
    </location>
</feature>
<evidence type="ECO:0000313" key="2">
    <source>
        <dbReference type="EMBL" id="KGM08003.1"/>
    </source>
</evidence>
<sequence>MILRRSKQKWLFLSLIIILSIWLLQTAQLWFEGKKVNHTLNMLQAGPYIEEDEIDLGLPNTQFAYAYHLQQRNMFESAVDAYGKAERVSEPQQLKYIYFNMGNLYLEQAIKLAEQMGIDRATALADVAKDLYKSALKVEPSFWPAKYNYEAAQRLSRDLPLGELQEGNDAEESSEELWSAMPGFPLGLP</sequence>